<dbReference type="InterPro" id="IPR051781">
    <property type="entry name" value="Metallo-dep_Hydrolase"/>
</dbReference>
<reference evidence="1 2" key="1">
    <citation type="submission" date="2019-07" db="EMBL/GenBank/DDBJ databases">
        <title>Whole genome shotgun sequence of Segetibacter aerophilus NBRC 106135.</title>
        <authorList>
            <person name="Hosoyama A."/>
            <person name="Uohara A."/>
            <person name="Ohji S."/>
            <person name="Ichikawa N."/>
        </authorList>
    </citation>
    <scope>NUCLEOTIDE SEQUENCE [LARGE SCALE GENOMIC DNA]</scope>
    <source>
        <strain evidence="1 2">NBRC 106135</strain>
    </source>
</reference>
<dbReference type="AlphaFoldDB" id="A0A512B8M1"/>
<dbReference type="Gene3D" id="2.30.40.10">
    <property type="entry name" value="Urease, subunit C, domain 1"/>
    <property type="match status" value="1"/>
</dbReference>
<evidence type="ECO:0008006" key="3">
    <source>
        <dbReference type="Google" id="ProtNLM"/>
    </source>
</evidence>
<dbReference type="GO" id="GO:0016810">
    <property type="term" value="F:hydrolase activity, acting on carbon-nitrogen (but not peptide) bonds"/>
    <property type="evidence" value="ECO:0007669"/>
    <property type="project" value="InterPro"/>
</dbReference>
<organism evidence="1 2">
    <name type="scientific">Segetibacter aerophilus</name>
    <dbReference type="NCBI Taxonomy" id="670293"/>
    <lineage>
        <taxon>Bacteria</taxon>
        <taxon>Pseudomonadati</taxon>
        <taxon>Bacteroidota</taxon>
        <taxon>Chitinophagia</taxon>
        <taxon>Chitinophagales</taxon>
        <taxon>Chitinophagaceae</taxon>
        <taxon>Segetibacter</taxon>
    </lineage>
</organism>
<dbReference type="SUPFAM" id="SSF51338">
    <property type="entry name" value="Composite domain of metallo-dependent hydrolases"/>
    <property type="match status" value="1"/>
</dbReference>
<dbReference type="PANTHER" id="PTHR43135:SF3">
    <property type="entry name" value="ALPHA-D-RIBOSE 1-METHYLPHOSPHONATE 5-TRIPHOSPHATE DIPHOSPHATASE"/>
    <property type="match status" value="1"/>
</dbReference>
<comment type="caution">
    <text evidence="1">The sequence shown here is derived from an EMBL/GenBank/DDBJ whole genome shotgun (WGS) entry which is preliminary data.</text>
</comment>
<sequence>MFGFTTFSQTYVANVNVVDVINKKLIPGQTVVVTNNIISAIKPIGKIKIPADAKIIEGVGKYLIPGLTDAHVHFFQSGGLYTRPDGLDLRKYSSYEKEMDWVHSNMEDLLRRYMQMGITSVIDVGATYSFLKQRDSFVNKNYSPTIYMTGPLLTSY</sequence>
<dbReference type="EMBL" id="BJYT01000002">
    <property type="protein sequence ID" value="GEO08279.1"/>
    <property type="molecule type" value="Genomic_DNA"/>
</dbReference>
<gene>
    <name evidence="1" type="ORF">SAE01_07750</name>
</gene>
<proteinExistence type="predicted"/>
<keyword evidence="2" id="KW-1185">Reference proteome</keyword>
<dbReference type="Gene3D" id="3.20.20.140">
    <property type="entry name" value="Metal-dependent hydrolases"/>
    <property type="match status" value="1"/>
</dbReference>
<accession>A0A512B8M1</accession>
<name>A0A512B8M1_9BACT</name>
<dbReference type="InterPro" id="IPR011059">
    <property type="entry name" value="Metal-dep_hydrolase_composite"/>
</dbReference>
<protein>
    <recommendedName>
        <fullName evidence="3">Amidohydrolase-related domain-containing protein</fullName>
    </recommendedName>
</protein>
<dbReference type="InterPro" id="IPR032466">
    <property type="entry name" value="Metal_Hydrolase"/>
</dbReference>
<evidence type="ECO:0000313" key="1">
    <source>
        <dbReference type="EMBL" id="GEO08279.1"/>
    </source>
</evidence>
<dbReference type="SUPFAM" id="SSF51556">
    <property type="entry name" value="Metallo-dependent hydrolases"/>
    <property type="match status" value="1"/>
</dbReference>
<dbReference type="PANTHER" id="PTHR43135">
    <property type="entry name" value="ALPHA-D-RIBOSE 1-METHYLPHOSPHONATE 5-TRIPHOSPHATE DIPHOSPHATASE"/>
    <property type="match status" value="1"/>
</dbReference>
<dbReference type="Proteomes" id="UP000321513">
    <property type="component" value="Unassembled WGS sequence"/>
</dbReference>
<evidence type="ECO:0000313" key="2">
    <source>
        <dbReference type="Proteomes" id="UP000321513"/>
    </source>
</evidence>